<dbReference type="Proteomes" id="UP000271098">
    <property type="component" value="Unassembled WGS sequence"/>
</dbReference>
<evidence type="ECO:0000256" key="1">
    <source>
        <dbReference type="SAM" id="MobiDB-lite"/>
    </source>
</evidence>
<evidence type="ECO:0000313" key="2">
    <source>
        <dbReference type="EMBL" id="VDN20678.1"/>
    </source>
</evidence>
<keyword evidence="3" id="KW-1185">Reference proteome</keyword>
<evidence type="ECO:0000313" key="3">
    <source>
        <dbReference type="Proteomes" id="UP000271098"/>
    </source>
</evidence>
<dbReference type="WBParaSite" id="GPUH_0001258301-mRNA-1">
    <property type="protein sequence ID" value="GPUH_0001258301-mRNA-1"/>
    <property type="gene ID" value="GPUH_0001258301"/>
</dbReference>
<dbReference type="EMBL" id="UYRT01079418">
    <property type="protein sequence ID" value="VDN20678.1"/>
    <property type="molecule type" value="Genomic_DNA"/>
</dbReference>
<reference evidence="2 3" key="2">
    <citation type="submission" date="2018-11" db="EMBL/GenBank/DDBJ databases">
        <authorList>
            <consortium name="Pathogen Informatics"/>
        </authorList>
    </citation>
    <scope>NUCLEOTIDE SEQUENCE [LARGE SCALE GENOMIC DNA]</scope>
</reference>
<evidence type="ECO:0000313" key="4">
    <source>
        <dbReference type="WBParaSite" id="GPUH_0001258301-mRNA-1"/>
    </source>
</evidence>
<gene>
    <name evidence="2" type="ORF">GPUH_LOCUS12569</name>
</gene>
<feature type="region of interest" description="Disordered" evidence="1">
    <location>
        <begin position="1"/>
        <end position="23"/>
    </location>
</feature>
<sequence>MLDRGEMKSILTSTTRQPCPSRGCEVRRRAMIQKLQEMNRAKMFKSFIGNLDFQDDLISTLRNALQELYKVVRTTSSVVASRFPDSEVTSAIKMY</sequence>
<proteinExistence type="predicted"/>
<accession>A0A183DV28</accession>
<name>A0A183DV28_9BILA</name>
<protein>
    <submittedName>
        <fullName evidence="4">SP-RING-type domain-containing protein</fullName>
    </submittedName>
</protein>
<reference evidence="4" key="1">
    <citation type="submission" date="2016-06" db="UniProtKB">
        <authorList>
            <consortium name="WormBaseParasite"/>
        </authorList>
    </citation>
    <scope>IDENTIFICATION</scope>
</reference>
<organism evidence="4">
    <name type="scientific">Gongylonema pulchrum</name>
    <dbReference type="NCBI Taxonomy" id="637853"/>
    <lineage>
        <taxon>Eukaryota</taxon>
        <taxon>Metazoa</taxon>
        <taxon>Ecdysozoa</taxon>
        <taxon>Nematoda</taxon>
        <taxon>Chromadorea</taxon>
        <taxon>Rhabditida</taxon>
        <taxon>Spirurina</taxon>
        <taxon>Spiruromorpha</taxon>
        <taxon>Spiruroidea</taxon>
        <taxon>Gongylonematidae</taxon>
        <taxon>Gongylonema</taxon>
    </lineage>
</organism>
<dbReference type="AlphaFoldDB" id="A0A183DV28"/>